<dbReference type="AlphaFoldDB" id="A0A2C9CSC9"/>
<evidence type="ECO:0000256" key="4">
    <source>
        <dbReference type="ARBA" id="ARBA00016461"/>
    </source>
</evidence>
<evidence type="ECO:0000256" key="12">
    <source>
        <dbReference type="RuleBase" id="RU363101"/>
    </source>
</evidence>
<keyword evidence="14" id="KW-1185">Reference proteome</keyword>
<evidence type="ECO:0000313" key="14">
    <source>
        <dbReference type="Proteomes" id="UP000220034"/>
    </source>
</evidence>
<keyword evidence="6 12" id="KW-1003">Cell membrane</keyword>
<keyword evidence="11 12" id="KW-0472">Membrane</keyword>
<dbReference type="Proteomes" id="UP000220034">
    <property type="component" value="Unassembled WGS sequence"/>
</dbReference>
<feature type="transmembrane region" description="Helical" evidence="12">
    <location>
        <begin position="6"/>
        <end position="29"/>
    </location>
</feature>
<dbReference type="Pfam" id="PF04995">
    <property type="entry name" value="CcmD"/>
    <property type="match status" value="1"/>
</dbReference>
<keyword evidence="5 12" id="KW-0813">Transport</keyword>
<evidence type="ECO:0000256" key="8">
    <source>
        <dbReference type="ARBA" id="ARBA00022692"/>
    </source>
</evidence>
<evidence type="ECO:0000256" key="1">
    <source>
        <dbReference type="ARBA" id="ARBA00002442"/>
    </source>
</evidence>
<keyword evidence="7 12" id="KW-0997">Cell inner membrane</keyword>
<dbReference type="EMBL" id="OCTN01000003">
    <property type="protein sequence ID" value="SOH94152.1"/>
    <property type="molecule type" value="Genomic_DNA"/>
</dbReference>
<accession>A0A2C9CSC9</accession>
<dbReference type="GO" id="GO:0017004">
    <property type="term" value="P:cytochrome complex assembly"/>
    <property type="evidence" value="ECO:0007669"/>
    <property type="project" value="UniProtKB-KW"/>
</dbReference>
<comment type="similarity">
    <text evidence="3 12">Belongs to the CcmD/CycX/HelD family.</text>
</comment>
<evidence type="ECO:0000256" key="5">
    <source>
        <dbReference type="ARBA" id="ARBA00022448"/>
    </source>
</evidence>
<dbReference type="GO" id="GO:0015886">
    <property type="term" value="P:heme transport"/>
    <property type="evidence" value="ECO:0007669"/>
    <property type="project" value="InterPro"/>
</dbReference>
<evidence type="ECO:0000256" key="2">
    <source>
        <dbReference type="ARBA" id="ARBA00004377"/>
    </source>
</evidence>
<evidence type="ECO:0000256" key="6">
    <source>
        <dbReference type="ARBA" id="ARBA00022475"/>
    </source>
</evidence>
<sequence>MLGQYAHFVLAAYGVTILLVGGLVGLSIWRSAKVRAALQKVERQNGKT</sequence>
<dbReference type="NCBIfam" id="TIGR03141">
    <property type="entry name" value="cytochro_ccmD"/>
    <property type="match status" value="1"/>
</dbReference>
<dbReference type="GO" id="GO:0005886">
    <property type="term" value="C:plasma membrane"/>
    <property type="evidence" value="ECO:0007669"/>
    <property type="project" value="UniProtKB-SubCell"/>
</dbReference>
<name>A0A2C9CSC9_9RHOB</name>
<evidence type="ECO:0000256" key="3">
    <source>
        <dbReference type="ARBA" id="ARBA00008741"/>
    </source>
</evidence>
<comment type="function">
    <text evidence="1 12">Required for the export of heme to the periplasm for the biogenesis of c-type cytochromes.</text>
</comment>
<dbReference type="InterPro" id="IPR007078">
    <property type="entry name" value="Haem_export_protD_CcmD"/>
</dbReference>
<evidence type="ECO:0000256" key="7">
    <source>
        <dbReference type="ARBA" id="ARBA00022519"/>
    </source>
</evidence>
<comment type="subcellular location">
    <subcellularLocation>
        <location evidence="2 12">Cell inner membrane</location>
        <topology evidence="2 12">Single-pass membrane protein</topology>
    </subcellularLocation>
</comment>
<keyword evidence="9 12" id="KW-0201">Cytochrome c-type biogenesis</keyword>
<evidence type="ECO:0000256" key="9">
    <source>
        <dbReference type="ARBA" id="ARBA00022748"/>
    </source>
</evidence>
<evidence type="ECO:0000256" key="10">
    <source>
        <dbReference type="ARBA" id="ARBA00022989"/>
    </source>
</evidence>
<gene>
    <name evidence="13" type="ORF">SAMN06273572_103180</name>
</gene>
<evidence type="ECO:0000256" key="11">
    <source>
        <dbReference type="ARBA" id="ARBA00023136"/>
    </source>
</evidence>
<proteinExistence type="inferred from homology"/>
<keyword evidence="8 12" id="KW-0812">Transmembrane</keyword>
<protein>
    <recommendedName>
        <fullName evidence="4 12">Heme exporter protein D</fullName>
    </recommendedName>
</protein>
<reference evidence="14" key="1">
    <citation type="submission" date="2017-09" db="EMBL/GenBank/DDBJ databases">
        <authorList>
            <person name="Varghese N."/>
            <person name="Submissions S."/>
        </authorList>
    </citation>
    <scope>NUCLEOTIDE SEQUENCE [LARGE SCALE GENOMIC DNA]</scope>
    <source>
        <strain evidence="14">C7</strain>
    </source>
</reference>
<evidence type="ECO:0000313" key="13">
    <source>
        <dbReference type="EMBL" id="SOH94152.1"/>
    </source>
</evidence>
<organism evidence="13 14">
    <name type="scientific">Pontivivens marinum</name>
    <dbReference type="NCBI Taxonomy" id="1690039"/>
    <lineage>
        <taxon>Bacteria</taxon>
        <taxon>Pseudomonadati</taxon>
        <taxon>Pseudomonadota</taxon>
        <taxon>Alphaproteobacteria</taxon>
        <taxon>Rhodobacterales</taxon>
        <taxon>Paracoccaceae</taxon>
        <taxon>Pontivivens</taxon>
    </lineage>
</organism>
<dbReference type="RefSeq" id="WP_097929709.1">
    <property type="nucleotide sequence ID" value="NZ_OCTN01000003.1"/>
</dbReference>
<keyword evidence="10 12" id="KW-1133">Transmembrane helix</keyword>